<sequence length="141" mass="16320">MTTKKKLQAYVYFPEETIVSILSSPTLSQRHLISVASQSLHSLGLEAPPFEMIFRNAIFDLWFGLCVDYYKLLVADLTRNFETVLYMEMFSLRANSWKSIHVPEHESDESSQAGFATWELLQMKHFIGATAQQRRSNYPCF</sequence>
<evidence type="ECO:0000313" key="2">
    <source>
        <dbReference type="Proteomes" id="UP000315295"/>
    </source>
</evidence>
<protein>
    <submittedName>
        <fullName evidence="1">Uncharacterized protein</fullName>
    </submittedName>
</protein>
<reference evidence="1 2" key="1">
    <citation type="journal article" date="2019" name="G3 (Bethesda)">
        <title>Sequencing of a Wild Apple (Malus baccata) Genome Unravels the Differences Between Cultivated and Wild Apple Species Regarding Disease Resistance and Cold Tolerance.</title>
        <authorList>
            <person name="Chen X."/>
        </authorList>
    </citation>
    <scope>NUCLEOTIDE SEQUENCE [LARGE SCALE GENOMIC DNA]</scope>
    <source>
        <strain evidence="2">cv. Shandingzi</strain>
        <tissue evidence="1">Leaves</tissue>
    </source>
</reference>
<organism evidence="1 2">
    <name type="scientific">Malus baccata</name>
    <name type="common">Siberian crab apple</name>
    <name type="synonym">Pyrus baccata</name>
    <dbReference type="NCBI Taxonomy" id="106549"/>
    <lineage>
        <taxon>Eukaryota</taxon>
        <taxon>Viridiplantae</taxon>
        <taxon>Streptophyta</taxon>
        <taxon>Embryophyta</taxon>
        <taxon>Tracheophyta</taxon>
        <taxon>Spermatophyta</taxon>
        <taxon>Magnoliopsida</taxon>
        <taxon>eudicotyledons</taxon>
        <taxon>Gunneridae</taxon>
        <taxon>Pentapetalae</taxon>
        <taxon>rosids</taxon>
        <taxon>fabids</taxon>
        <taxon>Rosales</taxon>
        <taxon>Rosaceae</taxon>
        <taxon>Amygdaloideae</taxon>
        <taxon>Maleae</taxon>
        <taxon>Malus</taxon>
    </lineage>
</organism>
<gene>
    <name evidence="1" type="ORF">C1H46_004152</name>
</gene>
<accession>A0A540NI45</accession>
<evidence type="ECO:0000313" key="1">
    <source>
        <dbReference type="EMBL" id="TQE10180.1"/>
    </source>
</evidence>
<keyword evidence="2" id="KW-1185">Reference proteome</keyword>
<dbReference type="AlphaFoldDB" id="A0A540NI45"/>
<dbReference type="Proteomes" id="UP000315295">
    <property type="component" value="Unassembled WGS sequence"/>
</dbReference>
<name>A0A540NI45_MALBA</name>
<dbReference type="EMBL" id="VIEB01000045">
    <property type="protein sequence ID" value="TQE10180.1"/>
    <property type="molecule type" value="Genomic_DNA"/>
</dbReference>
<proteinExistence type="predicted"/>
<comment type="caution">
    <text evidence="1">The sequence shown here is derived from an EMBL/GenBank/DDBJ whole genome shotgun (WGS) entry which is preliminary data.</text>
</comment>